<proteinExistence type="predicted"/>
<evidence type="ECO:0000313" key="1">
    <source>
        <dbReference type="EMBL" id="KAF7835133.1"/>
    </source>
</evidence>
<keyword evidence="2" id="KW-1185">Reference proteome</keyword>
<evidence type="ECO:0000313" key="2">
    <source>
        <dbReference type="Proteomes" id="UP000634136"/>
    </source>
</evidence>
<name>A0A834WZ49_9FABA</name>
<protein>
    <submittedName>
        <fullName evidence="1">Uncharacterized protein</fullName>
    </submittedName>
</protein>
<organism evidence="1 2">
    <name type="scientific">Senna tora</name>
    <dbReference type="NCBI Taxonomy" id="362788"/>
    <lineage>
        <taxon>Eukaryota</taxon>
        <taxon>Viridiplantae</taxon>
        <taxon>Streptophyta</taxon>
        <taxon>Embryophyta</taxon>
        <taxon>Tracheophyta</taxon>
        <taxon>Spermatophyta</taxon>
        <taxon>Magnoliopsida</taxon>
        <taxon>eudicotyledons</taxon>
        <taxon>Gunneridae</taxon>
        <taxon>Pentapetalae</taxon>
        <taxon>rosids</taxon>
        <taxon>fabids</taxon>
        <taxon>Fabales</taxon>
        <taxon>Fabaceae</taxon>
        <taxon>Caesalpinioideae</taxon>
        <taxon>Cassia clade</taxon>
        <taxon>Senna</taxon>
    </lineage>
</organism>
<gene>
    <name evidence="1" type="ORF">G2W53_009992</name>
</gene>
<dbReference type="Proteomes" id="UP000634136">
    <property type="component" value="Unassembled WGS sequence"/>
</dbReference>
<dbReference type="EMBL" id="JAAIUW010000004">
    <property type="protein sequence ID" value="KAF7835133.1"/>
    <property type="molecule type" value="Genomic_DNA"/>
</dbReference>
<dbReference type="AlphaFoldDB" id="A0A834WZ49"/>
<accession>A0A834WZ49</accession>
<reference evidence="1" key="1">
    <citation type="submission" date="2020-09" db="EMBL/GenBank/DDBJ databases">
        <title>Genome-Enabled Discovery of Anthraquinone Biosynthesis in Senna tora.</title>
        <authorList>
            <person name="Kang S.-H."/>
            <person name="Pandey R.P."/>
            <person name="Lee C.-M."/>
            <person name="Sim J.-S."/>
            <person name="Jeong J.-T."/>
            <person name="Choi B.-S."/>
            <person name="Jung M."/>
            <person name="Ginzburg D."/>
            <person name="Zhao K."/>
            <person name="Won S.Y."/>
            <person name="Oh T.-J."/>
            <person name="Yu Y."/>
            <person name="Kim N.-H."/>
            <person name="Lee O.R."/>
            <person name="Lee T.-H."/>
            <person name="Bashyal P."/>
            <person name="Kim T.-S."/>
            <person name="Lee W.-H."/>
            <person name="Kawkins C."/>
            <person name="Kim C.-K."/>
            <person name="Kim J.S."/>
            <person name="Ahn B.O."/>
            <person name="Rhee S.Y."/>
            <person name="Sohng J.K."/>
        </authorList>
    </citation>
    <scope>NUCLEOTIDE SEQUENCE</scope>
    <source>
        <tissue evidence="1">Leaf</tissue>
    </source>
</reference>
<comment type="caution">
    <text evidence="1">The sequence shown here is derived from an EMBL/GenBank/DDBJ whole genome shotgun (WGS) entry which is preliminary data.</text>
</comment>
<sequence>MAKMGSSNNDECVIWDIPPHGLSLLLAGRVATLFLRE</sequence>